<name>A0A2H4IBK7_9CAUD</name>
<organism evidence="1 2">
    <name type="scientific">Erwinia phage vB_EamM_Y3</name>
    <dbReference type="NCBI Taxonomy" id="1983553"/>
    <lineage>
        <taxon>Viruses</taxon>
        <taxon>Duplodnaviria</taxon>
        <taxon>Heunggongvirae</taxon>
        <taxon>Uroviricota</taxon>
        <taxon>Caudoviricetes</taxon>
        <taxon>Sasquatchvirus</taxon>
        <taxon>Sasquatchvirus Y3</taxon>
    </lineage>
</organism>
<evidence type="ECO:0000313" key="1">
    <source>
        <dbReference type="EMBL" id="ARW58929.1"/>
    </source>
</evidence>
<evidence type="ECO:0000313" key="2">
    <source>
        <dbReference type="Proteomes" id="UP000240568"/>
    </source>
</evidence>
<sequence length="87" mass="10084">MKIERMEATYELRDTKAALVEKRGFRTVESKYVDGTEVRLQRRDHEVLERIVVGYDRFGRAVYGSLVPQRSFEVRDSKDGVPQVPAP</sequence>
<keyword evidence="2" id="KW-1185">Reference proteome</keyword>
<reference evidence="1 2" key="1">
    <citation type="submission" date="2017-04" db="EMBL/GenBank/DDBJ databases">
        <authorList>
            <person name="Afonso C.L."/>
            <person name="Miller P.J."/>
            <person name="Scott M.A."/>
            <person name="Spackman E."/>
            <person name="Goraichik I."/>
            <person name="Dimitrov K.M."/>
            <person name="Suarez D.L."/>
            <person name="Swayne D.E."/>
        </authorList>
    </citation>
    <scope>NUCLEOTIDE SEQUENCE [LARGE SCALE GENOMIC DNA]</scope>
</reference>
<proteinExistence type="predicted"/>
<dbReference type="Proteomes" id="UP000240568">
    <property type="component" value="Segment"/>
</dbReference>
<protein>
    <submittedName>
        <fullName evidence="1">Uncharacterized protein</fullName>
    </submittedName>
</protein>
<gene>
    <name evidence="1" type="ORF">Y3_289</name>
</gene>
<accession>A0A2H4IBK7</accession>
<dbReference type="EMBL" id="KY984068">
    <property type="protein sequence ID" value="ARW58929.1"/>
    <property type="molecule type" value="Genomic_DNA"/>
</dbReference>